<accession>A0AAV4RQA8</accession>
<gene>
    <name evidence="2" type="ORF">CEXT_74241</name>
</gene>
<feature type="non-terminal residue" evidence="2">
    <location>
        <position position="1"/>
    </location>
</feature>
<evidence type="ECO:0000256" key="1">
    <source>
        <dbReference type="SAM" id="MobiDB-lite"/>
    </source>
</evidence>
<reference evidence="2 3" key="1">
    <citation type="submission" date="2021-06" db="EMBL/GenBank/DDBJ databases">
        <title>Caerostris extrusa draft genome.</title>
        <authorList>
            <person name="Kono N."/>
            <person name="Arakawa K."/>
        </authorList>
    </citation>
    <scope>NUCLEOTIDE SEQUENCE [LARGE SCALE GENOMIC DNA]</scope>
</reference>
<dbReference type="Proteomes" id="UP001054945">
    <property type="component" value="Unassembled WGS sequence"/>
</dbReference>
<sequence>YVLLATKLTLLPSSGTVHHKRTRFGMPPNEQQQQQMLPKSHPNCPLFKSDVARKPLEREFAITLAGCHTFE</sequence>
<evidence type="ECO:0000313" key="2">
    <source>
        <dbReference type="EMBL" id="GIY23086.1"/>
    </source>
</evidence>
<name>A0AAV4RQA8_CAEEX</name>
<proteinExistence type="predicted"/>
<protein>
    <submittedName>
        <fullName evidence="2">Uncharacterized protein</fullName>
    </submittedName>
</protein>
<organism evidence="2 3">
    <name type="scientific">Caerostris extrusa</name>
    <name type="common">Bark spider</name>
    <name type="synonym">Caerostris bankana</name>
    <dbReference type="NCBI Taxonomy" id="172846"/>
    <lineage>
        <taxon>Eukaryota</taxon>
        <taxon>Metazoa</taxon>
        <taxon>Ecdysozoa</taxon>
        <taxon>Arthropoda</taxon>
        <taxon>Chelicerata</taxon>
        <taxon>Arachnida</taxon>
        <taxon>Araneae</taxon>
        <taxon>Araneomorphae</taxon>
        <taxon>Entelegynae</taxon>
        <taxon>Araneoidea</taxon>
        <taxon>Araneidae</taxon>
        <taxon>Caerostris</taxon>
    </lineage>
</organism>
<comment type="caution">
    <text evidence="2">The sequence shown here is derived from an EMBL/GenBank/DDBJ whole genome shotgun (WGS) entry which is preliminary data.</text>
</comment>
<evidence type="ECO:0000313" key="3">
    <source>
        <dbReference type="Proteomes" id="UP001054945"/>
    </source>
</evidence>
<feature type="region of interest" description="Disordered" evidence="1">
    <location>
        <begin position="16"/>
        <end position="43"/>
    </location>
</feature>
<dbReference type="EMBL" id="BPLR01008233">
    <property type="protein sequence ID" value="GIY23086.1"/>
    <property type="molecule type" value="Genomic_DNA"/>
</dbReference>
<keyword evidence="3" id="KW-1185">Reference proteome</keyword>
<dbReference type="AlphaFoldDB" id="A0AAV4RQA8"/>